<evidence type="ECO:0000313" key="14">
    <source>
        <dbReference type="EMBL" id="EFG08829.1"/>
    </source>
</evidence>
<dbReference type="InterPro" id="IPR039429">
    <property type="entry name" value="SHMT-like_dom"/>
</dbReference>
<evidence type="ECO:0000256" key="9">
    <source>
        <dbReference type="ARBA" id="ARBA00022898"/>
    </source>
</evidence>
<reference evidence="14 15" key="1">
    <citation type="journal article" date="2010" name="Genome Biol. Evol.">
        <title>The sequence of a 1.8-mb bacterial linear plasmid reveals a rich evolutionary reservoir of secondary metabolic pathways.</title>
        <authorList>
            <person name="Medema M.H."/>
            <person name="Trefzer A."/>
            <person name="Kovalchuk A."/>
            <person name="van den Berg M."/>
            <person name="Mueller U."/>
            <person name="Heijne W."/>
            <person name="Wu L."/>
            <person name="Alam M.T."/>
            <person name="Ronning C.M."/>
            <person name="Nierman W.C."/>
            <person name="Bovenberg R.A.L."/>
            <person name="Breitling R."/>
            <person name="Takano E."/>
        </authorList>
    </citation>
    <scope>NUCLEOTIDE SEQUENCE [LARGE SCALE GENOMIC DNA]</scope>
    <source>
        <strain evidence="15">ATCC 27064 / DSM 738 / JCM 4710 / NBRC 13307 / NCIMB 12785 / NRRL 3585 / VKM Ac-602</strain>
    </source>
</reference>
<dbReference type="GO" id="GO:0042803">
    <property type="term" value="F:protein homodimerization activity"/>
    <property type="evidence" value="ECO:0007669"/>
    <property type="project" value="UniProtKB-ARBA"/>
</dbReference>
<dbReference type="FunFam" id="3.40.640.10:FF:000001">
    <property type="entry name" value="Serine hydroxymethyltransferase"/>
    <property type="match status" value="1"/>
</dbReference>
<accession>B5H2V9</accession>
<evidence type="ECO:0000256" key="10">
    <source>
        <dbReference type="ARBA" id="ARBA00054606"/>
    </source>
</evidence>
<evidence type="ECO:0000259" key="13">
    <source>
        <dbReference type="Pfam" id="PF00464"/>
    </source>
</evidence>
<dbReference type="STRING" id="1901.BB341_09910"/>
<dbReference type="PANTHER" id="PTHR11680">
    <property type="entry name" value="SERINE HYDROXYMETHYLTRANSFERASE"/>
    <property type="match status" value="1"/>
</dbReference>
<dbReference type="AlphaFoldDB" id="B5H2V9"/>
<dbReference type="GO" id="GO:0008168">
    <property type="term" value="F:methyltransferase activity"/>
    <property type="evidence" value="ECO:0007669"/>
    <property type="project" value="UniProtKB-KW"/>
</dbReference>
<dbReference type="Pfam" id="PF00464">
    <property type="entry name" value="SHMT"/>
    <property type="match status" value="1"/>
</dbReference>
<dbReference type="GO" id="GO:0035999">
    <property type="term" value="P:tetrahydrofolate interconversion"/>
    <property type="evidence" value="ECO:0007669"/>
    <property type="project" value="UniProtKB-UniRule"/>
</dbReference>
<dbReference type="OrthoDB" id="9803846at2"/>
<dbReference type="GO" id="GO:0004372">
    <property type="term" value="F:glycine hydroxymethyltransferase activity"/>
    <property type="evidence" value="ECO:0007669"/>
    <property type="project" value="UniProtKB-UniRule"/>
</dbReference>
<protein>
    <recommendedName>
        <fullName evidence="11">Serine hydroxymethyltransferase</fullName>
        <shortName evidence="11">SHMT</shortName>
        <shortName evidence="11">Serine methylase</shortName>
        <ecNumber evidence="11">2.1.2.1</ecNumber>
    </recommendedName>
</protein>
<evidence type="ECO:0000256" key="3">
    <source>
        <dbReference type="ARBA" id="ARBA00006376"/>
    </source>
</evidence>
<feature type="binding site" evidence="11">
    <location>
        <position position="254"/>
    </location>
    <ligand>
        <name>(6S)-5,6,7,8-tetrahydrofolate</name>
        <dbReference type="ChEBI" id="CHEBI:57453"/>
    </ligand>
</feature>
<dbReference type="InterPro" id="IPR015421">
    <property type="entry name" value="PyrdxlP-dep_Trfase_major"/>
</dbReference>
<keyword evidence="7 11" id="KW-0028">Amino-acid biosynthesis</keyword>
<comment type="cofactor">
    <cofactor evidence="1 11 12">
        <name>pyridoxal 5'-phosphate</name>
        <dbReference type="ChEBI" id="CHEBI:597326"/>
    </cofactor>
</comment>
<dbReference type="HAMAP" id="MF_00051">
    <property type="entry name" value="SHMT"/>
    <property type="match status" value="1"/>
</dbReference>
<feature type="binding site" evidence="11">
    <location>
        <begin position="135"/>
        <end position="137"/>
    </location>
    <ligand>
        <name>(6S)-5,6,7,8-tetrahydrofolate</name>
        <dbReference type="ChEBI" id="CHEBI:57453"/>
    </ligand>
</feature>
<gene>
    <name evidence="11" type="primary">glyA</name>
    <name evidence="14" type="ORF">SCLAV_3757</name>
</gene>
<keyword evidence="5 11" id="KW-0963">Cytoplasm</keyword>
<dbReference type="NCBIfam" id="NF000586">
    <property type="entry name" value="PRK00011.1"/>
    <property type="match status" value="1"/>
</dbReference>
<comment type="function">
    <text evidence="10">Catalyzes the reversible interconversion of serine and glycine with tetrahydrofolate (THF) serving as the one-carbon carrier. This reaction serves as the major source of one-carbon groups required for the biosynthesis of purines, thymidylate, methionine, and other important biomolecules. Also exhibits THF-independent aldolase activity toward beta-hydroxyamino acids, producing glycine and aldehydes, via a retro-aldol mechanism. Thus, is able to catalyze the cleavage of L-allo-threonine.</text>
</comment>
<dbReference type="UniPathway" id="UPA00288">
    <property type="reaction ID" value="UER01023"/>
</dbReference>
<evidence type="ECO:0000256" key="2">
    <source>
        <dbReference type="ARBA" id="ARBA00004496"/>
    </source>
</evidence>
<dbReference type="GO" id="GO:0005829">
    <property type="term" value="C:cytosol"/>
    <property type="evidence" value="ECO:0007669"/>
    <property type="project" value="TreeGrafter"/>
</dbReference>
<comment type="subcellular location">
    <subcellularLocation>
        <location evidence="2 11">Cytoplasm</location>
    </subcellularLocation>
</comment>
<sequence>MTSPSAEQQPFRPEHPALTAADPELAALIRAEEQLQAETLRLIPSENYVSRAVLEASGTVLQNKYSEGYPGRRYYEGQQNIDQVERLAAERARAVFGVDHANVQPYSGSPANLAVYLAFAEPGDTVMGMALPMGGHLTHGWGVSATGTWFRGVQYGVHRDTGLIDLDQVRELALKERPTILFCGGTALPRTIDFAAFAEIARESGAVLVADIAHIAGLIAGGAHPSPVPYADVISTTTHKTLRGPRGAMLMCREEHAKAIDKAVFPGLQGGPHNQTTAAIAVALHEAAQPAFRDYAHAVVANARALADALLARGFDLVSGGTDNHLVLIDLTSRDVPGKTAAKALDRAGVVVNYNTVPYDTRKPFDPSGIRIGTPSLTSRGLGTGQMATVADWIDRGVTAARTGDEDALAVIRAEVAEVMAAHPAPGLAI</sequence>
<evidence type="ECO:0000256" key="1">
    <source>
        <dbReference type="ARBA" id="ARBA00001933"/>
    </source>
</evidence>
<dbReference type="SUPFAM" id="SSF53383">
    <property type="entry name" value="PLP-dependent transferases"/>
    <property type="match status" value="1"/>
</dbReference>
<evidence type="ECO:0000256" key="12">
    <source>
        <dbReference type="PIRSR" id="PIRSR000412-50"/>
    </source>
</evidence>
<feature type="site" description="Plays an important role in substrate specificity" evidence="11">
    <location>
        <position position="239"/>
    </location>
</feature>
<evidence type="ECO:0000256" key="7">
    <source>
        <dbReference type="ARBA" id="ARBA00022605"/>
    </source>
</evidence>
<dbReference type="Gene3D" id="3.40.640.10">
    <property type="entry name" value="Type I PLP-dependent aspartate aminotransferase-like (Major domain)"/>
    <property type="match status" value="1"/>
</dbReference>
<evidence type="ECO:0000256" key="4">
    <source>
        <dbReference type="ARBA" id="ARBA00011738"/>
    </source>
</evidence>
<dbReference type="GO" id="GO:0032259">
    <property type="term" value="P:methylation"/>
    <property type="evidence" value="ECO:0007669"/>
    <property type="project" value="UniProtKB-KW"/>
</dbReference>
<evidence type="ECO:0000256" key="11">
    <source>
        <dbReference type="HAMAP-Rule" id="MF_00051"/>
    </source>
</evidence>
<dbReference type="KEGG" id="sclf:BB341_09910"/>
<dbReference type="eggNOG" id="COG0112">
    <property type="taxonomic scope" value="Bacteria"/>
</dbReference>
<name>B5H2V9_STRCL</name>
<evidence type="ECO:0000256" key="8">
    <source>
        <dbReference type="ARBA" id="ARBA00022679"/>
    </source>
</evidence>
<comment type="caution">
    <text evidence="11">Lacks conserved residue(s) required for the propagation of feature annotation.</text>
</comment>
<dbReference type="PIRSF" id="PIRSF000412">
    <property type="entry name" value="SHMT"/>
    <property type="match status" value="1"/>
</dbReference>
<evidence type="ECO:0000256" key="6">
    <source>
        <dbReference type="ARBA" id="ARBA00022563"/>
    </source>
</evidence>
<dbReference type="Gene3D" id="3.90.1150.10">
    <property type="entry name" value="Aspartate Aminotransferase, domain 1"/>
    <property type="match status" value="1"/>
</dbReference>
<dbReference type="RefSeq" id="WP_003958603.1">
    <property type="nucleotide sequence ID" value="NZ_CM000913.1"/>
</dbReference>
<organism evidence="14 15">
    <name type="scientific">Streptomyces clavuligerus</name>
    <dbReference type="NCBI Taxonomy" id="1901"/>
    <lineage>
        <taxon>Bacteria</taxon>
        <taxon>Bacillati</taxon>
        <taxon>Actinomycetota</taxon>
        <taxon>Actinomycetes</taxon>
        <taxon>Kitasatosporales</taxon>
        <taxon>Streptomycetaceae</taxon>
        <taxon>Streptomyces</taxon>
    </lineage>
</organism>
<dbReference type="Proteomes" id="UP000002357">
    <property type="component" value="Chromosome"/>
</dbReference>
<evidence type="ECO:0000256" key="5">
    <source>
        <dbReference type="ARBA" id="ARBA00022490"/>
    </source>
</evidence>
<dbReference type="EC" id="2.1.2.1" evidence="11"/>
<keyword evidence="6 11" id="KW-0554">One-carbon metabolism</keyword>
<dbReference type="GeneID" id="93729740"/>
<comment type="catalytic activity">
    <reaction evidence="11">
        <text>(6R)-5,10-methylene-5,6,7,8-tetrahydrofolate + glycine + H2O = (6S)-5,6,7,8-tetrahydrofolate + L-serine</text>
        <dbReference type="Rhea" id="RHEA:15481"/>
        <dbReference type="ChEBI" id="CHEBI:15377"/>
        <dbReference type="ChEBI" id="CHEBI:15636"/>
        <dbReference type="ChEBI" id="CHEBI:33384"/>
        <dbReference type="ChEBI" id="CHEBI:57305"/>
        <dbReference type="ChEBI" id="CHEBI:57453"/>
        <dbReference type="EC" id="2.1.2.1"/>
    </reaction>
</comment>
<comment type="similarity">
    <text evidence="3 11">Belongs to the SHMT family.</text>
</comment>
<comment type="pathway">
    <text evidence="11">One-carbon metabolism; tetrahydrofolate interconversion.</text>
</comment>
<keyword evidence="8 11" id="KW-0808">Transferase</keyword>
<dbReference type="UniPathway" id="UPA00193"/>
<dbReference type="InterPro" id="IPR001085">
    <property type="entry name" value="Ser_HO-MeTrfase"/>
</dbReference>
<keyword evidence="9 11" id="KW-0663">Pyridoxal phosphate</keyword>
<dbReference type="InterPro" id="IPR019798">
    <property type="entry name" value="Ser_HO-MeTrfase_PLP_BS"/>
</dbReference>
<dbReference type="EMBL" id="CM000913">
    <property type="protein sequence ID" value="EFG08829.1"/>
    <property type="molecule type" value="Genomic_DNA"/>
</dbReference>
<dbReference type="PANTHER" id="PTHR11680:SF50">
    <property type="entry name" value="SERINE HYDROXYMETHYLTRANSFERASE"/>
    <property type="match status" value="1"/>
</dbReference>
<evidence type="ECO:0000313" key="15">
    <source>
        <dbReference type="Proteomes" id="UP000002357"/>
    </source>
</evidence>
<proteinExistence type="inferred from homology"/>
<feature type="domain" description="Serine hydroxymethyltransferase-like" evidence="13">
    <location>
        <begin position="19"/>
        <end position="394"/>
    </location>
</feature>
<dbReference type="GO" id="GO:0030170">
    <property type="term" value="F:pyridoxal phosphate binding"/>
    <property type="evidence" value="ECO:0007669"/>
    <property type="project" value="UniProtKB-UniRule"/>
</dbReference>
<dbReference type="InterPro" id="IPR015424">
    <property type="entry name" value="PyrdxlP-dep_Trfase"/>
</dbReference>
<dbReference type="InterPro" id="IPR049943">
    <property type="entry name" value="Ser_HO-MeTrfase-like"/>
</dbReference>
<feature type="modified residue" description="N6-(pyridoxal phosphate)lysine" evidence="11 12">
    <location>
        <position position="240"/>
    </location>
</feature>
<keyword evidence="15" id="KW-1185">Reference proteome</keyword>
<dbReference type="InterPro" id="IPR015422">
    <property type="entry name" value="PyrdxlP-dep_Trfase_small"/>
</dbReference>
<dbReference type="CDD" id="cd00378">
    <property type="entry name" value="SHMT"/>
    <property type="match status" value="1"/>
</dbReference>
<dbReference type="GO" id="GO:0019264">
    <property type="term" value="P:glycine biosynthetic process from serine"/>
    <property type="evidence" value="ECO:0007669"/>
    <property type="project" value="UniProtKB-UniRule"/>
</dbReference>
<keyword evidence="14" id="KW-0489">Methyltransferase</keyword>
<comment type="pathway">
    <text evidence="11">Amino-acid biosynthesis; glycine biosynthesis; glycine from L-serine: step 1/1.</text>
</comment>
<dbReference type="PROSITE" id="PS00096">
    <property type="entry name" value="SHMT"/>
    <property type="match status" value="1"/>
</dbReference>
<comment type="subunit">
    <text evidence="4 11">Homodimer.</text>
</comment>
<feature type="binding site" evidence="11">
    <location>
        <position position="131"/>
    </location>
    <ligand>
        <name>(6S)-5,6,7,8-tetrahydrofolate</name>
        <dbReference type="ChEBI" id="CHEBI:57453"/>
    </ligand>
</feature>